<organism evidence="2 3">
    <name type="scientific">Glutamicibacter creatinolyticus</name>
    <dbReference type="NCBI Taxonomy" id="162496"/>
    <lineage>
        <taxon>Bacteria</taxon>
        <taxon>Bacillati</taxon>
        <taxon>Actinomycetota</taxon>
        <taxon>Actinomycetes</taxon>
        <taxon>Micrococcales</taxon>
        <taxon>Micrococcaceae</taxon>
        <taxon>Glutamicibacter</taxon>
    </lineage>
</organism>
<protein>
    <recommendedName>
        <fullName evidence="1">Mycothiol-dependent maleylpyruvate isomerase metal-binding domain-containing protein</fullName>
    </recommendedName>
</protein>
<dbReference type="InterPro" id="IPR036527">
    <property type="entry name" value="SCP2_sterol-bd_dom_sf"/>
</dbReference>
<proteinExistence type="predicted"/>
<evidence type="ECO:0000313" key="3">
    <source>
        <dbReference type="Proteomes" id="UP000307000"/>
    </source>
</evidence>
<evidence type="ECO:0000259" key="1">
    <source>
        <dbReference type="Pfam" id="PF11716"/>
    </source>
</evidence>
<dbReference type="InterPro" id="IPR024344">
    <property type="entry name" value="MDMPI_metal-binding"/>
</dbReference>
<dbReference type="EMBL" id="CP034412">
    <property type="protein sequence ID" value="QCY46690.1"/>
    <property type="molecule type" value="Genomic_DNA"/>
</dbReference>
<dbReference type="AlphaFoldDB" id="A0A5B7WTX3"/>
<dbReference type="InterPro" id="IPR034660">
    <property type="entry name" value="DinB/YfiT-like"/>
</dbReference>
<evidence type="ECO:0000313" key="2">
    <source>
        <dbReference type="EMBL" id="QCY46690.1"/>
    </source>
</evidence>
<dbReference type="InterPro" id="IPR017517">
    <property type="entry name" value="Maleyloyr_isom"/>
</dbReference>
<dbReference type="SUPFAM" id="SSF109854">
    <property type="entry name" value="DinB/YfiT-like putative metalloenzymes"/>
    <property type="match status" value="1"/>
</dbReference>
<dbReference type="Proteomes" id="UP000307000">
    <property type="component" value="Chromosome"/>
</dbReference>
<dbReference type="KEGG" id="gcr:GcLGCM259_0935"/>
<feature type="domain" description="Mycothiol-dependent maleylpyruvate isomerase metal-binding" evidence="1">
    <location>
        <begin position="15"/>
        <end position="148"/>
    </location>
</feature>
<accession>A0A5B7WTX3</accession>
<sequence length="246" mass="27095">MTQHLSPEELITEVTRALDELQAQLRALPDEDFAKPSSLPDWTVSQLVAHLHSFARAAIRQFANAGSANPPEMYDGGMAGRVEAINMAALMRPDSLRPLALDSLDELRAVLPGTVQKWEENVGYRPGATVADMMHATWREMLIHATDLDEFKRPAASWPRSFSEHLIRALQPRVAETDRIVLQPHGKEPIVLGEGAHSYVLTGTDFDLAAWLAGRPPQGVVQASSDAELSDFPTLLPWPSGQLLPR</sequence>
<reference evidence="2 3" key="1">
    <citation type="submission" date="2018-12" db="EMBL/GenBank/DDBJ databases">
        <title>Complete Genome Sequence of Glutamicibacter creatinolyticus strain LGCM259,isolated from an abscess of a 12-year-old mare in Italy.</title>
        <authorList>
            <person name="Santos R.G."/>
            <person name="Silva A.L."/>
            <person name="Seyffert N."/>
            <person name="Castro T.L.P."/>
            <person name="Attili A.R."/>
            <person name="Rifici C."/>
            <person name="Mazzullo G."/>
            <person name="Brenig B."/>
            <person name="Venanzi F."/>
            <person name="Azevedo V."/>
        </authorList>
    </citation>
    <scope>NUCLEOTIDE SEQUENCE [LARGE SCALE GENOMIC DNA]</scope>
    <source>
        <strain evidence="2 3">LGCM 259</strain>
    </source>
</reference>
<dbReference type="NCBIfam" id="TIGR03083">
    <property type="entry name" value="maleylpyruvate isomerase family mycothiol-dependent enzyme"/>
    <property type="match status" value="1"/>
</dbReference>
<keyword evidence="3" id="KW-1185">Reference proteome</keyword>
<dbReference type="SUPFAM" id="SSF55718">
    <property type="entry name" value="SCP-like"/>
    <property type="match status" value="1"/>
</dbReference>
<dbReference type="Gene3D" id="1.20.120.450">
    <property type="entry name" value="dinb family like domain"/>
    <property type="match status" value="1"/>
</dbReference>
<gene>
    <name evidence="2" type="ORF">GcLGCM259_0935</name>
</gene>
<name>A0A5B7WTX3_9MICC</name>
<dbReference type="GO" id="GO:0046872">
    <property type="term" value="F:metal ion binding"/>
    <property type="evidence" value="ECO:0007669"/>
    <property type="project" value="InterPro"/>
</dbReference>
<dbReference type="RefSeq" id="WP_138925926.1">
    <property type="nucleotide sequence ID" value="NZ_CP034412.1"/>
</dbReference>
<dbReference type="Pfam" id="PF11716">
    <property type="entry name" value="MDMPI_N"/>
    <property type="match status" value="1"/>
</dbReference>